<evidence type="ECO:0000313" key="4">
    <source>
        <dbReference type="Proteomes" id="UP000741013"/>
    </source>
</evidence>
<proteinExistence type="predicted"/>
<dbReference type="InterPro" id="IPR041191">
    <property type="entry name" value="pPIWI_RE_Y"/>
</dbReference>
<dbReference type="Pfam" id="PF18154">
    <property type="entry name" value="pPIWI_RE_REase"/>
    <property type="match status" value="1"/>
</dbReference>
<protein>
    <recommendedName>
        <fullName evidence="5">REase associating with pPIWI RE domain-containing protein</fullName>
    </recommendedName>
</protein>
<evidence type="ECO:0008006" key="5">
    <source>
        <dbReference type="Google" id="ProtNLM"/>
    </source>
</evidence>
<evidence type="ECO:0000313" key="3">
    <source>
        <dbReference type="EMBL" id="MBP2186875.1"/>
    </source>
</evidence>
<dbReference type="Proteomes" id="UP000741013">
    <property type="component" value="Unassembled WGS sequence"/>
</dbReference>
<comment type="caution">
    <text evidence="3">The sequence shown here is derived from an EMBL/GenBank/DDBJ whole genome shotgun (WGS) entry which is preliminary data.</text>
</comment>
<name>A0ABS4Q6X3_9PSEU</name>
<dbReference type="Pfam" id="PF18156">
    <property type="entry name" value="pPIWI_RE_Y"/>
    <property type="match status" value="1"/>
</dbReference>
<organism evidence="3 4">
    <name type="scientific">Amycolatopsis magusensis</name>
    <dbReference type="NCBI Taxonomy" id="882444"/>
    <lineage>
        <taxon>Bacteria</taxon>
        <taxon>Bacillati</taxon>
        <taxon>Actinomycetota</taxon>
        <taxon>Actinomycetes</taxon>
        <taxon>Pseudonocardiales</taxon>
        <taxon>Pseudonocardiaceae</taxon>
        <taxon>Amycolatopsis</taxon>
    </lineage>
</organism>
<dbReference type="InterPro" id="IPR040828">
    <property type="entry name" value="pPIWI_RE_REase"/>
</dbReference>
<gene>
    <name evidence="3" type="ORF">JOM49_008401</name>
</gene>
<feature type="domain" description="pPIWI-RE three-gene island" evidence="2">
    <location>
        <begin position="11"/>
        <end position="152"/>
    </location>
</feature>
<evidence type="ECO:0000259" key="2">
    <source>
        <dbReference type="Pfam" id="PF18156"/>
    </source>
</evidence>
<dbReference type="RefSeq" id="WP_209670241.1">
    <property type="nucleotide sequence ID" value="NZ_JAGGMS010000001.1"/>
</dbReference>
<feature type="domain" description="REase associating with pPIWI RE" evidence="1">
    <location>
        <begin position="247"/>
        <end position="357"/>
    </location>
</feature>
<keyword evidence="4" id="KW-1185">Reference proteome</keyword>
<accession>A0ABS4Q6X3</accession>
<dbReference type="EMBL" id="JAGGMS010000001">
    <property type="protein sequence ID" value="MBP2186875.1"/>
    <property type="molecule type" value="Genomic_DNA"/>
</dbReference>
<reference evidence="3 4" key="1">
    <citation type="submission" date="2021-03" db="EMBL/GenBank/DDBJ databases">
        <title>Sequencing the genomes of 1000 actinobacteria strains.</title>
        <authorList>
            <person name="Klenk H.-P."/>
        </authorList>
    </citation>
    <scope>NUCLEOTIDE SEQUENCE [LARGE SCALE GENOMIC DNA]</scope>
    <source>
        <strain evidence="3 4">DSM 45510</strain>
    </source>
</reference>
<evidence type="ECO:0000259" key="1">
    <source>
        <dbReference type="Pfam" id="PF18154"/>
    </source>
</evidence>
<sequence length="360" mass="39357">MTTENEDEQVLGAVSTALVALDELGDLATFRMPYPPAVQRTMDRLTLHCLRRDARPPSSVPGLIRWGYDRPLGLWPLVLPPDVYPEHGLLLDELSGAPTALCHEIALQAETANPFLEVSRQVKAMAALADEHDRAPEYRTLREVLADHLVLTNDGFNDVRFFASIRVLDDHLTAWYVPIGPGYEVDGEIHACAGCGGPLLPAGEDWWCEREECAIDGIVTPGARWDRDAQVLVQGDRRHRQFVAGPGRAAQRFGAELAASGVEVEHWPVSGPGDLRVTTPAGRIRSAQLVDWHSPALLGRAIAASVAGHSADSMHWVVARYRTDADPAYLRIAREHATTAMIFSEAGFTDLLHDEAGAHA</sequence>